<evidence type="ECO:0000313" key="5">
    <source>
        <dbReference type="Proteomes" id="UP001303946"/>
    </source>
</evidence>
<dbReference type="InterPro" id="IPR016032">
    <property type="entry name" value="Sig_transdc_resp-reg_C-effctor"/>
</dbReference>
<dbReference type="SMART" id="SM00862">
    <property type="entry name" value="Trans_reg_C"/>
    <property type="match status" value="1"/>
</dbReference>
<dbReference type="Proteomes" id="UP001303946">
    <property type="component" value="Chromosome"/>
</dbReference>
<dbReference type="EMBL" id="CP136336">
    <property type="protein sequence ID" value="WOB09921.1"/>
    <property type="molecule type" value="Genomic_DNA"/>
</dbReference>
<dbReference type="InterPro" id="IPR011990">
    <property type="entry name" value="TPR-like_helical_dom_sf"/>
</dbReference>
<dbReference type="CDD" id="cd00383">
    <property type="entry name" value="trans_reg_C"/>
    <property type="match status" value="1"/>
</dbReference>
<dbReference type="InterPro" id="IPR001867">
    <property type="entry name" value="OmpR/PhoB-type_DNA-bd"/>
</dbReference>
<dbReference type="SUPFAM" id="SSF48452">
    <property type="entry name" value="TPR-like"/>
    <property type="match status" value="1"/>
</dbReference>
<accession>A0ABZ0CZJ0</accession>
<name>A0ABZ0CZJ0_9BURK</name>
<dbReference type="InterPro" id="IPR041664">
    <property type="entry name" value="AAA_16"/>
</dbReference>
<dbReference type="SUPFAM" id="SSF52540">
    <property type="entry name" value="P-loop containing nucleoside triphosphate hydrolases"/>
    <property type="match status" value="1"/>
</dbReference>
<organism evidence="4 5">
    <name type="scientific">Piscinibacter gummiphilus</name>
    <dbReference type="NCBI Taxonomy" id="946333"/>
    <lineage>
        <taxon>Bacteria</taxon>
        <taxon>Pseudomonadati</taxon>
        <taxon>Pseudomonadota</taxon>
        <taxon>Betaproteobacteria</taxon>
        <taxon>Burkholderiales</taxon>
        <taxon>Sphaerotilaceae</taxon>
        <taxon>Piscinibacter</taxon>
    </lineage>
</organism>
<sequence>MSLKDLKRSEFGVHRLNSGQETHVAHQPSAVHRFDRIEVRPAQRELLVDGQPAALGARAFDLLLALIEHRDRVVSKNELLDLVWPGLVVEENNLQVQVSTLRKVLGPKAISTVPGRGYRFTLVGDEPTTPSAPSVRAPLTPRPPALLGREADLDALLELLDHHPLVTVVGPGGIGKTTLARCAAQARAQAWADGCAWVELASLTDGRLIAGSIAQALDLQLAPGGDPHAALVSALKPMQLLLVIDNAEHLVESLAPVVQALLTHAPGLRLLVTSQSPLRVHGEQILRLEALAVPPPGTDAETAASFGAIALFTERARAADRRFVLGGDNVAHVIEICRRLDGLPLALELAASRVPLLGAGGVAERLDDRFKLLAGGSRSAPTRQQTLQAALEWSLALLPEGEQRLFQQLGVFAGGFTLPLAIQVLTGDQLDEWTLIDALATLAEHSLLSVSGGQTPRYQLSETARAYAMSTPSAAARLPHQRHADAMRRFFNTASTDWLQMTDADWLRVYEPELDNLRAALVFASSQRDALTLVSLVGAAAPLWHHLSLYDEARRWHEESEQLVSDDIPAPVAAQWWRAAQWAWNATDPERARMAAARAQALYRQLGDMHGLYAELTGLAGMYREADPAADAALAEAMSIESPEWPARERAWGQRARADVARAHGNLQASRSAREAELALRTQAGDERGRVRAMLLLSSLDLELGLVDEAQARAQQAIDLLRHRRSPGALRSALTALLAALRTKGDTTQADVVEKELSAFT</sequence>
<dbReference type="Pfam" id="PF00486">
    <property type="entry name" value="Trans_reg_C"/>
    <property type="match status" value="1"/>
</dbReference>
<dbReference type="Pfam" id="PF13191">
    <property type="entry name" value="AAA_16"/>
    <property type="match status" value="1"/>
</dbReference>
<dbReference type="Gene3D" id="1.10.10.10">
    <property type="entry name" value="Winged helix-like DNA-binding domain superfamily/Winged helix DNA-binding domain"/>
    <property type="match status" value="1"/>
</dbReference>
<dbReference type="PANTHER" id="PTHR47691:SF3">
    <property type="entry name" value="HTH-TYPE TRANSCRIPTIONAL REGULATOR RV0890C-RELATED"/>
    <property type="match status" value="1"/>
</dbReference>
<dbReference type="InterPro" id="IPR036388">
    <property type="entry name" value="WH-like_DNA-bd_sf"/>
</dbReference>
<evidence type="ECO:0000259" key="3">
    <source>
        <dbReference type="PROSITE" id="PS51755"/>
    </source>
</evidence>
<dbReference type="PRINTS" id="PR00364">
    <property type="entry name" value="DISEASERSIST"/>
</dbReference>
<feature type="domain" description="OmpR/PhoB-type" evidence="3">
    <location>
        <begin position="29"/>
        <end position="122"/>
    </location>
</feature>
<dbReference type="Gene3D" id="1.25.40.10">
    <property type="entry name" value="Tetratricopeptide repeat domain"/>
    <property type="match status" value="1"/>
</dbReference>
<evidence type="ECO:0000256" key="1">
    <source>
        <dbReference type="ARBA" id="ARBA00023125"/>
    </source>
</evidence>
<feature type="DNA-binding region" description="OmpR/PhoB-type" evidence="2">
    <location>
        <begin position="29"/>
        <end position="122"/>
    </location>
</feature>
<dbReference type="Gene3D" id="3.40.50.300">
    <property type="entry name" value="P-loop containing nucleotide triphosphate hydrolases"/>
    <property type="match status" value="1"/>
</dbReference>
<keyword evidence="1 2" id="KW-0238">DNA-binding</keyword>
<protein>
    <submittedName>
        <fullName evidence="4">Winged helix-turn-helix domain-containing protein</fullName>
    </submittedName>
</protein>
<gene>
    <name evidence="4" type="ORF">RXV79_07595</name>
</gene>
<dbReference type="InterPro" id="IPR027417">
    <property type="entry name" value="P-loop_NTPase"/>
</dbReference>
<dbReference type="PANTHER" id="PTHR47691">
    <property type="entry name" value="REGULATOR-RELATED"/>
    <property type="match status" value="1"/>
</dbReference>
<reference evidence="4 5" key="1">
    <citation type="submission" date="2023-10" db="EMBL/GenBank/DDBJ databases">
        <title>Bacteria for the degradation of biodegradable plastic PBAT(Polybutylene adipate terephthalate).</title>
        <authorList>
            <person name="Weon H.-Y."/>
            <person name="Yeon J."/>
        </authorList>
    </citation>
    <scope>NUCLEOTIDE SEQUENCE [LARGE SCALE GENOMIC DNA]</scope>
    <source>
        <strain evidence="4 5">SBD 7-3</strain>
    </source>
</reference>
<evidence type="ECO:0000313" key="4">
    <source>
        <dbReference type="EMBL" id="WOB09921.1"/>
    </source>
</evidence>
<dbReference type="SUPFAM" id="SSF46894">
    <property type="entry name" value="C-terminal effector domain of the bipartite response regulators"/>
    <property type="match status" value="1"/>
</dbReference>
<evidence type="ECO:0000256" key="2">
    <source>
        <dbReference type="PROSITE-ProRule" id="PRU01091"/>
    </source>
</evidence>
<dbReference type="PROSITE" id="PS51755">
    <property type="entry name" value="OMPR_PHOB"/>
    <property type="match status" value="1"/>
</dbReference>
<proteinExistence type="predicted"/>
<dbReference type="RefSeq" id="WP_316702796.1">
    <property type="nucleotide sequence ID" value="NZ_CP136336.1"/>
</dbReference>
<keyword evidence="5" id="KW-1185">Reference proteome</keyword>